<accession>A0A1G2PFA0</accession>
<evidence type="ECO:0000256" key="5">
    <source>
        <dbReference type="SAM" id="Phobius"/>
    </source>
</evidence>
<feature type="transmembrane region" description="Helical" evidence="5">
    <location>
        <begin position="32"/>
        <end position="52"/>
    </location>
</feature>
<feature type="transmembrane region" description="Helical" evidence="5">
    <location>
        <begin position="165"/>
        <end position="183"/>
    </location>
</feature>
<comment type="caution">
    <text evidence="7">The sequence shown here is derived from an EMBL/GenBank/DDBJ whole genome shotgun (WGS) entry which is preliminary data.</text>
</comment>
<comment type="subcellular location">
    <subcellularLocation>
        <location evidence="1">Membrane</location>
        <topology evidence="1">Multi-pass membrane protein</topology>
    </subcellularLocation>
</comment>
<evidence type="ECO:0000313" key="7">
    <source>
        <dbReference type="EMBL" id="OHA46262.1"/>
    </source>
</evidence>
<feature type="transmembrane region" description="Helical" evidence="5">
    <location>
        <begin position="398"/>
        <end position="418"/>
    </location>
</feature>
<organism evidence="7 8">
    <name type="scientific">Candidatus Taylorbacteria bacterium RIFOXYD2_FULL_36_9</name>
    <dbReference type="NCBI Taxonomy" id="1802338"/>
    <lineage>
        <taxon>Bacteria</taxon>
        <taxon>Candidatus Tayloriibacteriota</taxon>
    </lineage>
</organism>
<keyword evidence="4 5" id="KW-0472">Membrane</keyword>
<reference evidence="7 8" key="1">
    <citation type="journal article" date="2016" name="Nat. Commun.">
        <title>Thousands of microbial genomes shed light on interconnected biogeochemical processes in an aquifer system.</title>
        <authorList>
            <person name="Anantharaman K."/>
            <person name="Brown C.T."/>
            <person name="Hug L.A."/>
            <person name="Sharon I."/>
            <person name="Castelle C.J."/>
            <person name="Probst A.J."/>
            <person name="Thomas B.C."/>
            <person name="Singh A."/>
            <person name="Wilkins M.J."/>
            <person name="Karaoz U."/>
            <person name="Brodie E.L."/>
            <person name="Williams K.H."/>
            <person name="Hubbard S.S."/>
            <person name="Banfield J.F."/>
        </authorList>
    </citation>
    <scope>NUCLEOTIDE SEQUENCE [LARGE SCALE GENOMIC DNA]</scope>
</reference>
<feature type="transmembrane region" description="Helical" evidence="5">
    <location>
        <begin position="129"/>
        <end position="145"/>
    </location>
</feature>
<dbReference type="InterPro" id="IPR011990">
    <property type="entry name" value="TPR-like_helical_dom_sf"/>
</dbReference>
<gene>
    <name evidence="7" type="ORF">A2541_02455</name>
</gene>
<keyword evidence="3 5" id="KW-1133">Transmembrane helix</keyword>
<dbReference type="GO" id="GO:0016020">
    <property type="term" value="C:membrane"/>
    <property type="evidence" value="ECO:0007669"/>
    <property type="project" value="UniProtKB-SubCell"/>
</dbReference>
<dbReference type="AlphaFoldDB" id="A0A1G2PFA0"/>
<dbReference type="Proteomes" id="UP000176965">
    <property type="component" value="Unassembled WGS sequence"/>
</dbReference>
<sequence length="703" mass="80998">MKTLMKICLYLLAFIPLIVDKSVFFPETTGKNLFIEIFLTLASALFALYFIYESEFRKGIVEKIYKYQKNPLVISVFSFVLAFIISTVFAVDKYGAFWGNLERAEGLVGLIFFFSFFIFSLLIFEKNDWLWFFKLSLFTSLILLGKEFTEFFSGIVRPGSFTGNPTFLAGYLLFSISASLILLSDQGETLDRKKGFSLVSRFFKYLSIITIILSVLGLFLTQTRGAILGFGLGFLIILIYCIFWGNNLFYKKVSLRKIAIIIFCLGIVFSGLFVFTRKNDIWQSVPGLSRLAVTNVGDENDPSGLARLYIYRSSLKAVNPNENGWEKLLIGWGPENFIMADSKYYYSEQYKYEQRWYDRAHNKFLEVLVTNGVLGLLLYLSIWFFFFKFVLKRKDFSLANLGLIFFGVSFLTHLAFIFDQISTSIPVFAILSFVACLISGSNTEESKRSQINSKSGNIMGILFGIIFTIVALFLGFVFFKNTLPSYFQIRNFSSLIKNLNPVYAGKQIDAVLTPFTVAQMNIRKVFLVVSGDAYGIKKDKDSLDLLEKSLVKGEEYIERRPYDFRFLGSLADTYTYKGYELMNIEYLKKGETHYRKLLEFAPNRPDVIYGLAINLLYQQNFLESFSLFEKLLNLGPVLLVNQKENFFATYTRLVKYFYEQKDKENFIKVVNRLKENNYADSASLDKILDYLNETGVWPNIVFK</sequence>
<evidence type="ECO:0000256" key="2">
    <source>
        <dbReference type="ARBA" id="ARBA00022692"/>
    </source>
</evidence>
<proteinExistence type="predicted"/>
<feature type="transmembrane region" description="Helical" evidence="5">
    <location>
        <begin position="106"/>
        <end position="124"/>
    </location>
</feature>
<dbReference type="Gene3D" id="1.25.40.10">
    <property type="entry name" value="Tetratricopeptide repeat domain"/>
    <property type="match status" value="1"/>
</dbReference>
<dbReference type="PANTHER" id="PTHR37422:SF13">
    <property type="entry name" value="LIPOPOLYSACCHARIDE BIOSYNTHESIS PROTEIN PA4999-RELATED"/>
    <property type="match status" value="1"/>
</dbReference>
<keyword evidence="2 5" id="KW-0812">Transmembrane</keyword>
<feature type="transmembrane region" description="Helical" evidence="5">
    <location>
        <begin position="72"/>
        <end position="91"/>
    </location>
</feature>
<feature type="transmembrane region" description="Helical" evidence="5">
    <location>
        <begin position="364"/>
        <end position="386"/>
    </location>
</feature>
<evidence type="ECO:0000256" key="3">
    <source>
        <dbReference type="ARBA" id="ARBA00022989"/>
    </source>
</evidence>
<feature type="transmembrane region" description="Helical" evidence="5">
    <location>
        <begin position="258"/>
        <end position="276"/>
    </location>
</feature>
<dbReference type="STRING" id="1802338.A2541_02455"/>
<dbReference type="InterPro" id="IPR051533">
    <property type="entry name" value="WaaL-like"/>
</dbReference>
<evidence type="ECO:0000313" key="8">
    <source>
        <dbReference type="Proteomes" id="UP000176965"/>
    </source>
</evidence>
<dbReference type="SUPFAM" id="SSF48452">
    <property type="entry name" value="TPR-like"/>
    <property type="match status" value="1"/>
</dbReference>
<feature type="domain" description="O-antigen ligase-related" evidence="6">
    <location>
        <begin position="210"/>
        <end position="380"/>
    </location>
</feature>
<feature type="transmembrane region" description="Helical" evidence="5">
    <location>
        <begin position="424"/>
        <end position="440"/>
    </location>
</feature>
<dbReference type="EMBL" id="MHSQ01000032">
    <property type="protein sequence ID" value="OHA46262.1"/>
    <property type="molecule type" value="Genomic_DNA"/>
</dbReference>
<dbReference type="Pfam" id="PF04932">
    <property type="entry name" value="Wzy_C"/>
    <property type="match status" value="1"/>
</dbReference>
<feature type="transmembrane region" description="Helical" evidence="5">
    <location>
        <begin position="203"/>
        <end position="220"/>
    </location>
</feature>
<evidence type="ECO:0000256" key="4">
    <source>
        <dbReference type="ARBA" id="ARBA00023136"/>
    </source>
</evidence>
<protein>
    <recommendedName>
        <fullName evidence="6">O-antigen ligase-related domain-containing protein</fullName>
    </recommendedName>
</protein>
<dbReference type="InterPro" id="IPR007016">
    <property type="entry name" value="O-antigen_ligase-rel_domated"/>
</dbReference>
<feature type="transmembrane region" description="Helical" evidence="5">
    <location>
        <begin position="226"/>
        <end position="246"/>
    </location>
</feature>
<name>A0A1G2PFA0_9BACT</name>
<dbReference type="PANTHER" id="PTHR37422">
    <property type="entry name" value="TEICHURONIC ACID BIOSYNTHESIS PROTEIN TUAE"/>
    <property type="match status" value="1"/>
</dbReference>
<feature type="transmembrane region" description="Helical" evidence="5">
    <location>
        <begin position="461"/>
        <end position="479"/>
    </location>
</feature>
<evidence type="ECO:0000259" key="6">
    <source>
        <dbReference type="Pfam" id="PF04932"/>
    </source>
</evidence>
<evidence type="ECO:0000256" key="1">
    <source>
        <dbReference type="ARBA" id="ARBA00004141"/>
    </source>
</evidence>